<dbReference type="SUPFAM" id="SSF81340">
    <property type="entry name" value="Clc chloride channel"/>
    <property type="match status" value="1"/>
</dbReference>
<feature type="transmembrane region" description="Helical" evidence="11">
    <location>
        <begin position="149"/>
        <end position="175"/>
    </location>
</feature>
<keyword evidence="6 11" id="KW-0406">Ion transport</keyword>
<evidence type="ECO:0000256" key="4">
    <source>
        <dbReference type="ARBA" id="ARBA00022737"/>
    </source>
</evidence>
<keyword evidence="2 11" id="KW-0813">Transport</keyword>
<evidence type="ECO:0000256" key="10">
    <source>
        <dbReference type="PROSITE-ProRule" id="PRU00703"/>
    </source>
</evidence>
<feature type="transmembrane region" description="Helical" evidence="11">
    <location>
        <begin position="310"/>
        <end position="334"/>
    </location>
</feature>
<evidence type="ECO:0000256" key="8">
    <source>
        <dbReference type="ARBA" id="ARBA00023136"/>
    </source>
</evidence>
<feature type="transmembrane region" description="Helical" evidence="11">
    <location>
        <begin position="395"/>
        <end position="418"/>
    </location>
</feature>
<evidence type="ECO:0000256" key="1">
    <source>
        <dbReference type="ARBA" id="ARBA00004141"/>
    </source>
</evidence>
<dbReference type="SMART" id="SM00116">
    <property type="entry name" value="CBS"/>
    <property type="match status" value="2"/>
</dbReference>
<dbReference type="InterPro" id="IPR000644">
    <property type="entry name" value="CBS_dom"/>
</dbReference>
<dbReference type="CDD" id="cd04591">
    <property type="entry name" value="CBS_pair_voltage-gated_CLC_euk_bac"/>
    <property type="match status" value="1"/>
</dbReference>
<feature type="domain" description="CBS" evidence="12">
    <location>
        <begin position="792"/>
        <end position="853"/>
    </location>
</feature>
<feature type="transmembrane region" description="Helical" evidence="11">
    <location>
        <begin position="439"/>
        <end position="460"/>
    </location>
</feature>
<evidence type="ECO:0000256" key="3">
    <source>
        <dbReference type="ARBA" id="ARBA00022692"/>
    </source>
</evidence>
<comment type="similarity">
    <text evidence="11">Belongs to the chloride channel (TC 2.A.49) family.</text>
</comment>
<dbReference type="InterPro" id="IPR046342">
    <property type="entry name" value="CBS_dom_sf"/>
</dbReference>
<gene>
    <name evidence="13" type="ORF">ALAG00032_LOCUS11670</name>
</gene>
<reference evidence="13" key="1">
    <citation type="submission" date="2021-01" db="EMBL/GenBank/DDBJ databases">
        <authorList>
            <person name="Corre E."/>
            <person name="Pelletier E."/>
            <person name="Niang G."/>
            <person name="Scheremetjew M."/>
            <person name="Finn R."/>
            <person name="Kale V."/>
            <person name="Holt S."/>
            <person name="Cochrane G."/>
            <person name="Meng A."/>
            <person name="Brown T."/>
            <person name="Cohen L."/>
        </authorList>
    </citation>
    <scope>NUCLEOTIDE SEQUENCE</scope>
    <source>
        <strain evidence="13">CCMP1510</strain>
    </source>
</reference>
<evidence type="ECO:0000256" key="9">
    <source>
        <dbReference type="ARBA" id="ARBA00023214"/>
    </source>
</evidence>
<dbReference type="InterPro" id="IPR051280">
    <property type="entry name" value="Cl-channel/antiporter"/>
</dbReference>
<organism evidence="13">
    <name type="scientific">Aureoumbra lagunensis</name>
    <dbReference type="NCBI Taxonomy" id="44058"/>
    <lineage>
        <taxon>Eukaryota</taxon>
        <taxon>Sar</taxon>
        <taxon>Stramenopiles</taxon>
        <taxon>Ochrophyta</taxon>
        <taxon>Pelagophyceae</taxon>
        <taxon>Pelagomonadales</taxon>
        <taxon>Aureoumbra</taxon>
    </lineage>
</organism>
<keyword evidence="3 11" id="KW-0812">Transmembrane</keyword>
<protein>
    <recommendedName>
        <fullName evidence="11">Chloride channel protein</fullName>
    </recommendedName>
</protein>
<keyword evidence="9 11" id="KW-0868">Chloride</keyword>
<dbReference type="GO" id="GO:0016020">
    <property type="term" value="C:membrane"/>
    <property type="evidence" value="ECO:0007669"/>
    <property type="project" value="UniProtKB-SubCell"/>
</dbReference>
<dbReference type="Pfam" id="PF00654">
    <property type="entry name" value="Voltage_CLC"/>
    <property type="match status" value="1"/>
</dbReference>
<dbReference type="Gene3D" id="3.10.580.10">
    <property type="entry name" value="CBS-domain"/>
    <property type="match status" value="1"/>
</dbReference>
<keyword evidence="5 11" id="KW-1133">Transmembrane helix</keyword>
<evidence type="ECO:0000259" key="12">
    <source>
        <dbReference type="PROSITE" id="PS51371"/>
    </source>
</evidence>
<keyword evidence="7 10" id="KW-0129">CBS domain</keyword>
<dbReference type="AlphaFoldDB" id="A0A7S3NPJ8"/>
<proteinExistence type="inferred from homology"/>
<feature type="transmembrane region" description="Helical" evidence="11">
    <location>
        <begin position="196"/>
        <end position="219"/>
    </location>
</feature>
<evidence type="ECO:0000313" key="13">
    <source>
        <dbReference type="EMBL" id="CAE0370890.1"/>
    </source>
</evidence>
<comment type="subcellular location">
    <subcellularLocation>
        <location evidence="1 11">Membrane</location>
        <topology evidence="1 11">Multi-pass membrane protein</topology>
    </subcellularLocation>
</comment>
<feature type="transmembrane region" description="Helical" evidence="11">
    <location>
        <begin position="346"/>
        <end position="364"/>
    </location>
</feature>
<evidence type="ECO:0000256" key="7">
    <source>
        <dbReference type="ARBA" id="ARBA00023122"/>
    </source>
</evidence>
<evidence type="ECO:0000256" key="2">
    <source>
        <dbReference type="ARBA" id="ARBA00022448"/>
    </source>
</evidence>
<dbReference type="Gene3D" id="1.10.3080.10">
    <property type="entry name" value="Clc chloride channel"/>
    <property type="match status" value="1"/>
</dbReference>
<dbReference type="InterPro" id="IPR014743">
    <property type="entry name" value="Cl-channel_core"/>
</dbReference>
<dbReference type="EMBL" id="HBIJ01017588">
    <property type="protein sequence ID" value="CAE0370890.1"/>
    <property type="molecule type" value="Transcribed_RNA"/>
</dbReference>
<comment type="caution">
    <text evidence="11">Lacks conserved residue(s) required for the propagation of feature annotation.</text>
</comment>
<sequence length="872" mass="97898">MKWEESEFKLKNLESNLLSHRSNRGSSITNSEKGSFSTRNNTNIIRTNYSREFEGDIEEKKDIHESISKKTMDSLRKNDNVPYRDLRSEEALNPSALRRRRLVAWRAIPESLNFIDEENEVWRTKQAQLQYTNRGRWWTSASSTVFKRWALTFIVGMLTAFTGIFITYFTQYFTAIKFKAVKQIMEKEQIGDARTGSAFFVWLGFNLLFASFATLMVYIEPVAAGSGIPEVKCYLNGINIPRIVRFQTLACKALGVLFSVSAALPVGKEGPMIHSGSVIAAALAQGTRSISIFGHDWRILEFRSDPEKRDFVACGAAAGVATAFGAPIGGVLFALEEGASFWSTQLTWRAFFASMITIYTLYVVRNSENNWGTAASTKMFSFGEFTSFEQGKANFSVWELLLFIVVGILGGLSGAIFNGMNRRLTVLRSKFVKSKFSRALEVLGVTLTCSIIMFIIPLMWSKCTPRPKSQVTWTQQEKDIAEELVQFKCKDDEYNEVASLYFTDSDTAIKQLFHFREVGNFDDDVETFSSVAVFAFYIPYTMLACLTYGIAVPSGLFVPSLLSGAAMGRLVGHLLHRLDAQSGTFADSGTYALVGAAAGLGGMARMTISLTVILLEATGNVQNLLPLMLALMAARWIGNVFNHGLYDIHIRLKRLPYLEEEIPHIAIERGATAAQIMTADPRIFPPLCKVGELYDVLRACRHESFPVVSDPHGDRQLLGTVLRRTLCMVLYHRAFAPPGEDPDGQTDLNTRSLSPLLSSAVFERAYPRYPKAEEIILSDTDRDCWLDLRPYADTSPFTVQDCASIQRTYFIFRTLGLRHLIVVDPDNKVKGVITRKDLDEPTLEERLGWVDDMELDSYQHEAHPSNMARFKV</sequence>
<dbReference type="InterPro" id="IPR001807">
    <property type="entry name" value="ClC"/>
</dbReference>
<dbReference type="PRINTS" id="PR00762">
    <property type="entry name" value="CLCHANNEL"/>
</dbReference>
<keyword evidence="4" id="KW-0677">Repeat</keyword>
<dbReference type="PROSITE" id="PS51371">
    <property type="entry name" value="CBS"/>
    <property type="match status" value="1"/>
</dbReference>
<evidence type="ECO:0000256" key="5">
    <source>
        <dbReference type="ARBA" id="ARBA00022989"/>
    </source>
</evidence>
<evidence type="ECO:0000256" key="11">
    <source>
        <dbReference type="RuleBase" id="RU361221"/>
    </source>
</evidence>
<dbReference type="PANTHER" id="PTHR11689:SF136">
    <property type="entry name" value="H(+)_CL(-) EXCHANGE TRANSPORTER 7"/>
    <property type="match status" value="1"/>
</dbReference>
<name>A0A7S3NPJ8_9STRA</name>
<dbReference type="PANTHER" id="PTHR11689">
    <property type="entry name" value="CHLORIDE CHANNEL PROTEIN CLC FAMILY MEMBER"/>
    <property type="match status" value="1"/>
</dbReference>
<evidence type="ECO:0000256" key="6">
    <source>
        <dbReference type="ARBA" id="ARBA00023065"/>
    </source>
</evidence>
<keyword evidence="8 11" id="KW-0472">Membrane</keyword>
<dbReference type="Pfam" id="PF00571">
    <property type="entry name" value="CBS"/>
    <property type="match status" value="1"/>
</dbReference>
<accession>A0A7S3NPJ8</accession>
<dbReference type="SUPFAM" id="SSF54631">
    <property type="entry name" value="CBS-domain pair"/>
    <property type="match status" value="1"/>
</dbReference>
<dbReference type="GO" id="GO:0005254">
    <property type="term" value="F:chloride channel activity"/>
    <property type="evidence" value="ECO:0007669"/>
    <property type="project" value="UniProtKB-UniRule"/>
</dbReference>